<evidence type="ECO:0000256" key="1">
    <source>
        <dbReference type="SAM" id="MobiDB-lite"/>
    </source>
</evidence>
<dbReference type="InParanoid" id="A0A0P0V128"/>
<feature type="region of interest" description="Disordered" evidence="1">
    <location>
        <begin position="1"/>
        <end position="69"/>
    </location>
</feature>
<reference evidence="3" key="1">
    <citation type="journal article" date="2005" name="Nature">
        <title>The map-based sequence of the rice genome.</title>
        <authorList>
            <consortium name="International rice genome sequencing project (IRGSP)"/>
            <person name="Matsumoto T."/>
            <person name="Wu J."/>
            <person name="Kanamori H."/>
            <person name="Katayose Y."/>
            <person name="Fujisawa M."/>
            <person name="Namiki N."/>
            <person name="Mizuno H."/>
            <person name="Yamamoto K."/>
            <person name="Antonio B.A."/>
            <person name="Baba T."/>
            <person name="Sakata K."/>
            <person name="Nagamura Y."/>
            <person name="Aoki H."/>
            <person name="Arikawa K."/>
            <person name="Arita K."/>
            <person name="Bito T."/>
            <person name="Chiden Y."/>
            <person name="Fujitsuka N."/>
            <person name="Fukunaka R."/>
            <person name="Hamada M."/>
            <person name="Harada C."/>
            <person name="Hayashi A."/>
            <person name="Hijishita S."/>
            <person name="Honda M."/>
            <person name="Hosokawa S."/>
            <person name="Ichikawa Y."/>
            <person name="Idonuma A."/>
            <person name="Iijima M."/>
            <person name="Ikeda M."/>
            <person name="Ikeno M."/>
            <person name="Ito K."/>
            <person name="Ito S."/>
            <person name="Ito T."/>
            <person name="Ito Y."/>
            <person name="Ito Y."/>
            <person name="Iwabuchi A."/>
            <person name="Kamiya K."/>
            <person name="Karasawa W."/>
            <person name="Kurita K."/>
            <person name="Katagiri S."/>
            <person name="Kikuta A."/>
            <person name="Kobayashi H."/>
            <person name="Kobayashi N."/>
            <person name="Machita K."/>
            <person name="Maehara T."/>
            <person name="Masukawa M."/>
            <person name="Mizubayashi T."/>
            <person name="Mukai Y."/>
            <person name="Nagasaki H."/>
            <person name="Nagata Y."/>
            <person name="Naito S."/>
            <person name="Nakashima M."/>
            <person name="Nakama Y."/>
            <person name="Nakamichi Y."/>
            <person name="Nakamura M."/>
            <person name="Meguro A."/>
            <person name="Negishi M."/>
            <person name="Ohta I."/>
            <person name="Ohta T."/>
            <person name="Okamoto M."/>
            <person name="Ono N."/>
            <person name="Saji S."/>
            <person name="Sakaguchi M."/>
            <person name="Sakai K."/>
            <person name="Shibata M."/>
            <person name="Shimokawa T."/>
            <person name="Song J."/>
            <person name="Takazaki Y."/>
            <person name="Terasawa K."/>
            <person name="Tsugane M."/>
            <person name="Tsuji K."/>
            <person name="Ueda S."/>
            <person name="Waki K."/>
            <person name="Yamagata H."/>
            <person name="Yamamoto M."/>
            <person name="Yamamoto S."/>
            <person name="Yamane H."/>
            <person name="Yoshiki S."/>
            <person name="Yoshihara R."/>
            <person name="Yukawa K."/>
            <person name="Zhong H."/>
            <person name="Yano M."/>
            <person name="Yuan Q."/>
            <person name="Ouyang S."/>
            <person name="Liu J."/>
            <person name="Jones K.M."/>
            <person name="Gansberger K."/>
            <person name="Moffat K."/>
            <person name="Hill J."/>
            <person name="Bera J."/>
            <person name="Fadrosh D."/>
            <person name="Jin S."/>
            <person name="Johri S."/>
            <person name="Kim M."/>
            <person name="Overton L."/>
            <person name="Reardon M."/>
            <person name="Tsitrin T."/>
            <person name="Vuong H."/>
            <person name="Weaver B."/>
            <person name="Ciecko A."/>
            <person name="Tallon L."/>
            <person name="Jackson J."/>
            <person name="Pai G."/>
            <person name="Aken S.V."/>
            <person name="Utterback T."/>
            <person name="Reidmuller S."/>
            <person name="Feldblyum T."/>
            <person name="Hsiao J."/>
            <person name="Zismann V."/>
            <person name="Iobst S."/>
            <person name="de Vazeille A.R."/>
            <person name="Buell C.R."/>
            <person name="Ying K."/>
            <person name="Li Y."/>
            <person name="Lu T."/>
            <person name="Huang Y."/>
            <person name="Zhao Q."/>
            <person name="Feng Q."/>
            <person name="Zhang L."/>
            <person name="Zhu J."/>
            <person name="Weng Q."/>
            <person name="Mu J."/>
            <person name="Lu Y."/>
            <person name="Fan D."/>
            <person name="Liu Y."/>
            <person name="Guan J."/>
            <person name="Zhang Y."/>
            <person name="Yu S."/>
            <person name="Liu X."/>
            <person name="Zhang Y."/>
            <person name="Hong G."/>
            <person name="Han B."/>
            <person name="Choisne N."/>
            <person name="Demange N."/>
            <person name="Orjeda G."/>
            <person name="Samain S."/>
            <person name="Cattolico L."/>
            <person name="Pelletier E."/>
            <person name="Couloux A."/>
            <person name="Segurens B."/>
            <person name="Wincker P."/>
            <person name="D'Hont A."/>
            <person name="Scarpelli C."/>
            <person name="Weissenbach J."/>
            <person name="Salanoubat M."/>
            <person name="Quetier F."/>
            <person name="Yu Y."/>
            <person name="Kim H.R."/>
            <person name="Rambo T."/>
            <person name="Currie J."/>
            <person name="Collura K."/>
            <person name="Luo M."/>
            <person name="Yang T."/>
            <person name="Ammiraju J.S.S."/>
            <person name="Engler F."/>
            <person name="Soderlund C."/>
            <person name="Wing R.A."/>
            <person name="Palmer L.E."/>
            <person name="de la Bastide M."/>
            <person name="Spiegel L."/>
            <person name="Nascimento L."/>
            <person name="Zutavern T."/>
            <person name="O'Shaughnessy A."/>
            <person name="Dike S."/>
            <person name="Dedhia N."/>
            <person name="Preston R."/>
            <person name="Balija V."/>
            <person name="McCombie W.R."/>
            <person name="Chow T."/>
            <person name="Chen H."/>
            <person name="Chung M."/>
            <person name="Chen C."/>
            <person name="Shaw J."/>
            <person name="Wu H."/>
            <person name="Hsiao K."/>
            <person name="Chao Y."/>
            <person name="Chu M."/>
            <person name="Cheng C."/>
            <person name="Hour A."/>
            <person name="Lee P."/>
            <person name="Lin S."/>
            <person name="Lin Y."/>
            <person name="Liou J."/>
            <person name="Liu S."/>
            <person name="Hsing Y."/>
            <person name="Raghuvanshi S."/>
            <person name="Mohanty A."/>
            <person name="Bharti A.K."/>
            <person name="Gaur A."/>
            <person name="Gupta V."/>
            <person name="Kumar D."/>
            <person name="Ravi V."/>
            <person name="Vij S."/>
            <person name="Kapur A."/>
            <person name="Khurana P."/>
            <person name="Khurana P."/>
            <person name="Khurana J.P."/>
            <person name="Tyagi A.K."/>
            <person name="Gaikwad K."/>
            <person name="Singh A."/>
            <person name="Dalal V."/>
            <person name="Srivastava S."/>
            <person name="Dixit A."/>
            <person name="Pal A.K."/>
            <person name="Ghazi I.A."/>
            <person name="Yadav M."/>
            <person name="Pandit A."/>
            <person name="Bhargava A."/>
            <person name="Sureshbabu K."/>
            <person name="Batra K."/>
            <person name="Sharma T.R."/>
            <person name="Mohapatra T."/>
            <person name="Singh N.K."/>
            <person name="Messing J."/>
            <person name="Nelson A.B."/>
            <person name="Fuks G."/>
            <person name="Kavchok S."/>
            <person name="Keizer G."/>
            <person name="Linton E."/>
            <person name="Llaca V."/>
            <person name="Song R."/>
            <person name="Tanyolac B."/>
            <person name="Young S."/>
            <person name="Ho-Il K."/>
            <person name="Hahn J.H."/>
            <person name="Sangsakoo G."/>
            <person name="Vanavichit A."/>
            <person name="de Mattos Luiz.A.T."/>
            <person name="Zimmer P.D."/>
            <person name="Malone G."/>
            <person name="Dellagostin O."/>
            <person name="de Oliveira A.C."/>
            <person name="Bevan M."/>
            <person name="Bancroft I."/>
            <person name="Minx P."/>
            <person name="Cordum H."/>
            <person name="Wilson R."/>
            <person name="Cheng Z."/>
            <person name="Jin W."/>
            <person name="Jiang J."/>
            <person name="Leong S.A."/>
            <person name="Iwama H."/>
            <person name="Gojobori T."/>
            <person name="Itoh T."/>
            <person name="Niimura Y."/>
            <person name="Fujii Y."/>
            <person name="Habara T."/>
            <person name="Sakai H."/>
            <person name="Sato Y."/>
            <person name="Wilson G."/>
            <person name="Kumar K."/>
            <person name="McCouch S."/>
            <person name="Juretic N."/>
            <person name="Hoen D."/>
            <person name="Wright S."/>
            <person name="Bruskiewich R."/>
            <person name="Bureau T."/>
            <person name="Miyao A."/>
            <person name="Hirochika H."/>
            <person name="Nishikawa T."/>
            <person name="Kadowaki K."/>
            <person name="Sugiura M."/>
            <person name="Burr B."/>
            <person name="Sasaki T."/>
        </authorList>
    </citation>
    <scope>NUCLEOTIDE SEQUENCE [LARGE SCALE GENOMIC DNA]</scope>
    <source>
        <strain evidence="3">cv. Nipponbare</strain>
    </source>
</reference>
<dbReference type="AlphaFoldDB" id="A0A0P0V128"/>
<organism evidence="2 3">
    <name type="scientific">Oryza sativa subsp. japonica</name>
    <name type="common">Rice</name>
    <dbReference type="NCBI Taxonomy" id="39947"/>
    <lineage>
        <taxon>Eukaryota</taxon>
        <taxon>Viridiplantae</taxon>
        <taxon>Streptophyta</taxon>
        <taxon>Embryophyta</taxon>
        <taxon>Tracheophyta</taxon>
        <taxon>Spermatophyta</taxon>
        <taxon>Magnoliopsida</taxon>
        <taxon>Liliopsida</taxon>
        <taxon>Poales</taxon>
        <taxon>Poaceae</taxon>
        <taxon>BOP clade</taxon>
        <taxon>Oryzoideae</taxon>
        <taxon>Oryzeae</taxon>
        <taxon>Oryzinae</taxon>
        <taxon>Oryza</taxon>
        <taxon>Oryza sativa</taxon>
    </lineage>
</organism>
<reference evidence="2 3" key="2">
    <citation type="journal article" date="2013" name="Plant Cell Physiol.">
        <title>Rice Annotation Project Database (RAP-DB): an integrative and interactive database for rice genomics.</title>
        <authorList>
            <person name="Sakai H."/>
            <person name="Lee S.S."/>
            <person name="Tanaka T."/>
            <person name="Numa H."/>
            <person name="Kim J."/>
            <person name="Kawahara Y."/>
            <person name="Wakimoto H."/>
            <person name="Yang C.C."/>
            <person name="Iwamoto M."/>
            <person name="Abe T."/>
            <person name="Yamada Y."/>
            <person name="Muto A."/>
            <person name="Inokuchi H."/>
            <person name="Ikemura T."/>
            <person name="Matsumoto T."/>
            <person name="Sasaki T."/>
            <person name="Itoh T."/>
        </authorList>
    </citation>
    <scope>NUCLEOTIDE SEQUENCE [LARGE SCALE GENOMIC DNA]</scope>
    <source>
        <strain evidence="3">cv. Nipponbare</strain>
    </source>
</reference>
<sequence>MADEFPIHVSVPSQLQNAGTTSILDDPSAPTFGDLDESKDPSDGILDDTSAPTFRNLDESKDPPDGLGRNQLEDVLEVLIREQKLQGMVIVLVGQKLDASVKHLQEVRIRRHPVLSCTEKYLTSTISNQSRNTCRAAKSEETYSMSTNCAEKLAEDIENFLKIRGDPDLDSSPSPQVAKENQMASKPKGIKLKRKEIRGSARPIGGLEKSSQKRKKKKNEDSPAEVLELQPVTEMQPQPYATVLGNLEVPNDQAFLHVSRYYAALDASTSNPTHVLMTPENQGLHQQGRSIQQFDTDLYNLFN</sequence>
<evidence type="ECO:0000313" key="3">
    <source>
        <dbReference type="Proteomes" id="UP000059680"/>
    </source>
</evidence>
<dbReference type="Proteomes" id="UP000059680">
    <property type="component" value="Chromosome 1"/>
</dbReference>
<reference evidence="2 3" key="3">
    <citation type="journal article" date="2013" name="Rice">
        <title>Improvement of the Oryza sativa Nipponbare reference genome using next generation sequence and optical map data.</title>
        <authorList>
            <person name="Kawahara Y."/>
            <person name="de la Bastide M."/>
            <person name="Hamilton J.P."/>
            <person name="Kanamori H."/>
            <person name="McCombie W.R."/>
            <person name="Ouyang S."/>
            <person name="Schwartz D.C."/>
            <person name="Tanaka T."/>
            <person name="Wu J."/>
            <person name="Zhou S."/>
            <person name="Childs K.L."/>
            <person name="Davidson R.M."/>
            <person name="Lin H."/>
            <person name="Quesada-Ocampo L."/>
            <person name="Vaillancourt B."/>
            <person name="Sakai H."/>
            <person name="Lee S.S."/>
            <person name="Kim J."/>
            <person name="Numa H."/>
            <person name="Itoh T."/>
            <person name="Buell C.R."/>
            <person name="Matsumoto T."/>
        </authorList>
    </citation>
    <scope>NUCLEOTIDE SEQUENCE [LARGE SCALE GENOMIC DNA]</scope>
    <source>
        <strain evidence="3">cv. Nipponbare</strain>
    </source>
</reference>
<accession>A0A0P0V128</accession>
<feature type="compositionally biased region" description="Polar residues" evidence="1">
    <location>
        <begin position="11"/>
        <end position="23"/>
    </location>
</feature>
<dbReference type="OMA" id="SKDPPDG"/>
<dbReference type="PaxDb" id="39947-A0A0P0V128"/>
<keyword evidence="3" id="KW-1185">Reference proteome</keyword>
<gene>
    <name evidence="2" type="ordered locus">Os01g0273200</name>
    <name evidence="2" type="ORF">OSNPB_010273200</name>
</gene>
<dbReference type="EMBL" id="AP014957">
    <property type="protein sequence ID" value="BAS71519.1"/>
    <property type="molecule type" value="Genomic_DNA"/>
</dbReference>
<feature type="region of interest" description="Disordered" evidence="1">
    <location>
        <begin position="164"/>
        <end position="226"/>
    </location>
</feature>
<evidence type="ECO:0000313" key="2">
    <source>
        <dbReference type="EMBL" id="BAS71519.1"/>
    </source>
</evidence>
<proteinExistence type="predicted"/>
<protein>
    <submittedName>
        <fullName evidence="2">Os01g0273200 protein</fullName>
    </submittedName>
</protein>
<dbReference type="Gramene" id="Os01t0273200-00">
    <property type="protein sequence ID" value="Os01t0273200-00"/>
    <property type="gene ID" value="Os01g0273200"/>
</dbReference>
<name>A0A0P0V128_ORYSJ</name>